<dbReference type="PROSITE" id="PS00072">
    <property type="entry name" value="ACYL_COA_DH_1"/>
    <property type="match status" value="1"/>
</dbReference>
<evidence type="ECO:0000259" key="7">
    <source>
        <dbReference type="Pfam" id="PF00441"/>
    </source>
</evidence>
<dbReference type="Pfam" id="PF02771">
    <property type="entry name" value="Acyl-CoA_dh_N"/>
    <property type="match status" value="1"/>
</dbReference>
<protein>
    <submittedName>
        <fullName evidence="10">Alkylation response protein AidB-like acyl-CoA dehydrogenase</fullName>
    </submittedName>
</protein>
<dbReference type="Pfam" id="PF00441">
    <property type="entry name" value="Acyl-CoA_dh_1"/>
    <property type="match status" value="1"/>
</dbReference>
<keyword evidence="3 6" id="KW-0285">Flavoprotein</keyword>
<evidence type="ECO:0000256" key="2">
    <source>
        <dbReference type="ARBA" id="ARBA00009347"/>
    </source>
</evidence>
<feature type="domain" description="Acyl-CoA oxidase/dehydrogenase middle" evidence="8">
    <location>
        <begin position="123"/>
        <end position="217"/>
    </location>
</feature>
<dbReference type="Gene3D" id="2.40.110.10">
    <property type="entry name" value="Butyryl-CoA Dehydrogenase, subunit A, domain 2"/>
    <property type="match status" value="1"/>
</dbReference>
<evidence type="ECO:0000256" key="3">
    <source>
        <dbReference type="ARBA" id="ARBA00022630"/>
    </source>
</evidence>
<evidence type="ECO:0000256" key="5">
    <source>
        <dbReference type="ARBA" id="ARBA00023002"/>
    </source>
</evidence>
<dbReference type="EMBL" id="JACHJV010000001">
    <property type="protein sequence ID" value="MBB4921198.1"/>
    <property type="molecule type" value="Genomic_DNA"/>
</dbReference>
<name>A0A7W7QWS3_KITKI</name>
<gene>
    <name evidence="10" type="ORF">FHR34_000191</name>
</gene>
<comment type="caution">
    <text evidence="10">The sequence shown here is derived from an EMBL/GenBank/DDBJ whole genome shotgun (WGS) entry which is preliminary data.</text>
</comment>
<dbReference type="Gene3D" id="1.20.140.10">
    <property type="entry name" value="Butyryl-CoA Dehydrogenase, subunit A, domain 3"/>
    <property type="match status" value="1"/>
</dbReference>
<evidence type="ECO:0000313" key="11">
    <source>
        <dbReference type="Proteomes" id="UP000540506"/>
    </source>
</evidence>
<dbReference type="PANTHER" id="PTHR43884:SF12">
    <property type="entry name" value="ISOVALERYL-COA DEHYDROGENASE, MITOCHONDRIAL-RELATED"/>
    <property type="match status" value="1"/>
</dbReference>
<evidence type="ECO:0000256" key="6">
    <source>
        <dbReference type="RuleBase" id="RU362125"/>
    </source>
</evidence>
<keyword evidence="4 6" id="KW-0274">FAD</keyword>
<evidence type="ECO:0000256" key="4">
    <source>
        <dbReference type="ARBA" id="ARBA00022827"/>
    </source>
</evidence>
<keyword evidence="5 6" id="KW-0560">Oxidoreductase</keyword>
<dbReference type="Pfam" id="PF02770">
    <property type="entry name" value="Acyl-CoA_dh_M"/>
    <property type="match status" value="1"/>
</dbReference>
<evidence type="ECO:0000313" key="10">
    <source>
        <dbReference type="EMBL" id="MBB4921198.1"/>
    </source>
</evidence>
<dbReference type="InterPro" id="IPR013786">
    <property type="entry name" value="AcylCoA_DH/ox_N"/>
</dbReference>
<dbReference type="Gene3D" id="1.10.540.10">
    <property type="entry name" value="Acyl-CoA dehydrogenase/oxidase, N-terminal domain"/>
    <property type="match status" value="1"/>
</dbReference>
<reference evidence="10 11" key="1">
    <citation type="submission" date="2020-08" db="EMBL/GenBank/DDBJ databases">
        <title>Sequencing the genomes of 1000 actinobacteria strains.</title>
        <authorList>
            <person name="Klenk H.-P."/>
        </authorList>
    </citation>
    <scope>NUCLEOTIDE SEQUENCE [LARGE SCALE GENOMIC DNA]</scope>
    <source>
        <strain evidence="10 11">DSM 41654</strain>
    </source>
</reference>
<evidence type="ECO:0000259" key="8">
    <source>
        <dbReference type="Pfam" id="PF02770"/>
    </source>
</evidence>
<organism evidence="10 11">
    <name type="scientific">Kitasatospora kifunensis</name>
    <name type="common">Streptomyces kifunensis</name>
    <dbReference type="NCBI Taxonomy" id="58351"/>
    <lineage>
        <taxon>Bacteria</taxon>
        <taxon>Bacillati</taxon>
        <taxon>Actinomycetota</taxon>
        <taxon>Actinomycetes</taxon>
        <taxon>Kitasatosporales</taxon>
        <taxon>Streptomycetaceae</taxon>
        <taxon>Kitasatospora</taxon>
    </lineage>
</organism>
<dbReference type="InterPro" id="IPR009075">
    <property type="entry name" value="AcylCo_DH/oxidase_C"/>
</dbReference>
<dbReference type="FunFam" id="2.40.110.10:FF:000001">
    <property type="entry name" value="Acyl-CoA dehydrogenase, mitochondrial"/>
    <property type="match status" value="1"/>
</dbReference>
<dbReference type="SUPFAM" id="SSF47203">
    <property type="entry name" value="Acyl-CoA dehydrogenase C-terminal domain-like"/>
    <property type="match status" value="1"/>
</dbReference>
<proteinExistence type="inferred from homology"/>
<comment type="similarity">
    <text evidence="2 6">Belongs to the acyl-CoA dehydrogenase family.</text>
</comment>
<keyword evidence="11" id="KW-1185">Reference proteome</keyword>
<feature type="domain" description="Acyl-CoA dehydrogenase/oxidase C-terminal" evidence="7">
    <location>
        <begin position="229"/>
        <end position="375"/>
    </location>
</feature>
<dbReference type="InterPro" id="IPR009100">
    <property type="entry name" value="AcylCoA_DH/oxidase_NM_dom_sf"/>
</dbReference>
<dbReference type="InterPro" id="IPR037069">
    <property type="entry name" value="AcylCoA_DH/ox_N_sf"/>
</dbReference>
<dbReference type="GO" id="GO:0003995">
    <property type="term" value="F:acyl-CoA dehydrogenase activity"/>
    <property type="evidence" value="ECO:0007669"/>
    <property type="project" value="InterPro"/>
</dbReference>
<dbReference type="Proteomes" id="UP000540506">
    <property type="component" value="Unassembled WGS sequence"/>
</dbReference>
<dbReference type="InterPro" id="IPR006091">
    <property type="entry name" value="Acyl-CoA_Oxase/DH_mid-dom"/>
</dbReference>
<comment type="cofactor">
    <cofactor evidence="1 6">
        <name>FAD</name>
        <dbReference type="ChEBI" id="CHEBI:57692"/>
    </cofactor>
</comment>
<dbReference type="InterPro" id="IPR036250">
    <property type="entry name" value="AcylCo_DH-like_C"/>
</dbReference>
<evidence type="ECO:0000256" key="1">
    <source>
        <dbReference type="ARBA" id="ARBA00001974"/>
    </source>
</evidence>
<evidence type="ECO:0000259" key="9">
    <source>
        <dbReference type="Pfam" id="PF02771"/>
    </source>
</evidence>
<feature type="domain" description="Acyl-CoA dehydrogenase/oxidase N-terminal" evidence="9">
    <location>
        <begin position="5"/>
        <end position="117"/>
    </location>
</feature>
<accession>A0A7W7QWS3</accession>
<dbReference type="RefSeq" id="WP_184933568.1">
    <property type="nucleotide sequence ID" value="NZ_JACHJV010000001.1"/>
</dbReference>
<dbReference type="SUPFAM" id="SSF56645">
    <property type="entry name" value="Acyl-CoA dehydrogenase NM domain-like"/>
    <property type="match status" value="1"/>
</dbReference>
<sequence>MIQWSDEQRELREALTPWFEKFGDGHLRYDQAEEFPRGPWRSVGESGLLALPFAAQYGGLEQSLLTTMYVLEGLGHGCRNGGLSFSVTTSMVGAGVPLQRFGSAELKARYLPGIADGTVIGAHAISEPGAGSDALAMRTSAVPDGDGYLLNGSKTFVSNGPVADLIAVYAKTDPTAGPLGVTTLLVARDTPGLTVGRPIRKMGLRASPMAELFFTDCRVPASHVVGRPGTGFLVLDHVMKWEILCSFAVSVGEMQRRLEDCLAYAKQRRAFQAPIGSFQSVANKVVEMWIGVESSRKWLYDTAAKLTEGQNVTLDLAAAKLVASEANLASALHAVQIFGGNGYTAEYGVEQELRNAVAGTIYSGTSEVQRVRIATMLGL</sequence>
<dbReference type="InterPro" id="IPR046373">
    <property type="entry name" value="Acyl-CoA_Oxase/DH_mid-dom_sf"/>
</dbReference>
<dbReference type="PANTHER" id="PTHR43884">
    <property type="entry name" value="ACYL-COA DEHYDROGENASE"/>
    <property type="match status" value="1"/>
</dbReference>
<dbReference type="GO" id="GO:0050660">
    <property type="term" value="F:flavin adenine dinucleotide binding"/>
    <property type="evidence" value="ECO:0007669"/>
    <property type="project" value="InterPro"/>
</dbReference>
<dbReference type="InterPro" id="IPR006089">
    <property type="entry name" value="Acyl-CoA_DH_CS"/>
</dbReference>
<dbReference type="AlphaFoldDB" id="A0A7W7QWS3"/>